<feature type="compositionally biased region" description="Pro residues" evidence="5">
    <location>
        <begin position="261"/>
        <end position="270"/>
    </location>
</feature>
<dbReference type="Pfam" id="PF10453">
    <property type="entry name" value="NUFIP1"/>
    <property type="match status" value="1"/>
</dbReference>
<dbReference type="InterPro" id="IPR039136">
    <property type="entry name" value="NUFIP1-like"/>
</dbReference>
<feature type="compositionally biased region" description="Low complexity" evidence="5">
    <location>
        <begin position="56"/>
        <end position="68"/>
    </location>
</feature>
<protein>
    <recommendedName>
        <fullName evidence="6">C3H1-type domain-containing protein</fullName>
    </recommendedName>
</protein>
<feature type="region of interest" description="Disordered" evidence="5">
    <location>
        <begin position="1"/>
        <end position="376"/>
    </location>
</feature>
<feature type="compositionally biased region" description="Low complexity" evidence="5">
    <location>
        <begin position="125"/>
        <end position="150"/>
    </location>
</feature>
<dbReference type="Proteomes" id="UP001275084">
    <property type="component" value="Unassembled WGS sequence"/>
</dbReference>
<feature type="compositionally biased region" description="Pro residues" evidence="5">
    <location>
        <begin position="233"/>
        <end position="254"/>
    </location>
</feature>
<feature type="compositionally biased region" description="Pro residues" evidence="5">
    <location>
        <begin position="69"/>
        <end position="86"/>
    </location>
</feature>
<evidence type="ECO:0000256" key="5">
    <source>
        <dbReference type="SAM" id="MobiDB-lite"/>
    </source>
</evidence>
<organism evidence="7 8">
    <name type="scientific">Lasiosphaeria hispida</name>
    <dbReference type="NCBI Taxonomy" id="260671"/>
    <lineage>
        <taxon>Eukaryota</taxon>
        <taxon>Fungi</taxon>
        <taxon>Dikarya</taxon>
        <taxon>Ascomycota</taxon>
        <taxon>Pezizomycotina</taxon>
        <taxon>Sordariomycetes</taxon>
        <taxon>Sordariomycetidae</taxon>
        <taxon>Sordariales</taxon>
        <taxon>Lasiosphaeriaceae</taxon>
        <taxon>Lasiosphaeria</taxon>
    </lineage>
</organism>
<dbReference type="SUPFAM" id="SSF90229">
    <property type="entry name" value="CCCH zinc finger"/>
    <property type="match status" value="1"/>
</dbReference>
<feature type="domain" description="C3H1-type" evidence="6">
    <location>
        <begin position="488"/>
        <end position="516"/>
    </location>
</feature>
<feature type="compositionally biased region" description="Pro residues" evidence="5">
    <location>
        <begin position="151"/>
        <end position="173"/>
    </location>
</feature>
<feature type="compositionally biased region" description="Low complexity" evidence="5">
    <location>
        <begin position="223"/>
        <end position="232"/>
    </location>
</feature>
<dbReference type="GO" id="GO:0008270">
    <property type="term" value="F:zinc ion binding"/>
    <property type="evidence" value="ECO:0007669"/>
    <property type="project" value="UniProtKB-KW"/>
</dbReference>
<dbReference type="PANTHER" id="PTHR13309:SF0">
    <property type="entry name" value="FMR1-INTERACTING PROTEIN NUFIP1"/>
    <property type="match status" value="1"/>
</dbReference>
<keyword evidence="8" id="KW-1185">Reference proteome</keyword>
<evidence type="ECO:0000313" key="7">
    <source>
        <dbReference type="EMBL" id="KAK3362983.1"/>
    </source>
</evidence>
<feature type="compositionally biased region" description="Pro residues" evidence="5">
    <location>
        <begin position="1"/>
        <end position="16"/>
    </location>
</feature>
<evidence type="ECO:0000259" key="6">
    <source>
        <dbReference type="PROSITE" id="PS50103"/>
    </source>
</evidence>
<evidence type="ECO:0000256" key="3">
    <source>
        <dbReference type="ARBA" id="ARBA00022833"/>
    </source>
</evidence>
<dbReference type="InterPro" id="IPR036855">
    <property type="entry name" value="Znf_CCCH_sf"/>
</dbReference>
<gene>
    <name evidence="7" type="ORF">B0T25DRAFT_26389</name>
</gene>
<feature type="zinc finger region" description="C3H1-type" evidence="4">
    <location>
        <begin position="488"/>
        <end position="516"/>
    </location>
</feature>
<evidence type="ECO:0000256" key="1">
    <source>
        <dbReference type="ARBA" id="ARBA00022723"/>
    </source>
</evidence>
<evidence type="ECO:0000313" key="8">
    <source>
        <dbReference type="Proteomes" id="UP001275084"/>
    </source>
</evidence>
<dbReference type="GO" id="GO:0000492">
    <property type="term" value="P:box C/D snoRNP assembly"/>
    <property type="evidence" value="ECO:0007669"/>
    <property type="project" value="TreeGrafter"/>
</dbReference>
<dbReference type="GO" id="GO:0005634">
    <property type="term" value="C:nucleus"/>
    <property type="evidence" value="ECO:0007669"/>
    <property type="project" value="TreeGrafter"/>
</dbReference>
<name>A0AAJ0HUM4_9PEZI</name>
<dbReference type="PROSITE" id="PS50103">
    <property type="entry name" value="ZF_C3H1"/>
    <property type="match status" value="1"/>
</dbReference>
<keyword evidence="1 4" id="KW-0479">Metal-binding</keyword>
<feature type="compositionally biased region" description="Low complexity" evidence="5">
    <location>
        <begin position="87"/>
        <end position="115"/>
    </location>
</feature>
<sequence>MAYSYGPPPPAPPPAAPNNGQGGYVAPYGHQYPQAPQRGGHGGRGRGGPDRGGYHPGPTYNYGQQPAPYGQPNPAPYPGPHPPPPQAAYSSPQQQQQWHSEQPQQHPSQAPSHAPLPAQNYHPNYAPQMYHQQQQQQQQQPQPQPYNGQPPYQPAPQPHYGPGYPAPAQPGPPAQQWGGHTQNPPNQGPYGGGGRGGRGYNDRGGPKGQMMGPPIRIGFDGNGSQSPAAPVSSPYPPQPYGGPQGPPAPYPPAPYQAYAPAPAPYMPVPAPYDAHHGHNPRHQNRGGFHNNAAKSRPQLGGEKARNRNSRGGPVAQTPPTHHQKPDGASAGKKKKRKTNTLGLTPGDESDEDDENEEERLNEMYGADAPDPPDIAAWIAERRAHFPTKARVEALKAAAATRAQNGDANKKSEARDALLEQKAEKLRKQLEKVESSIKRKREQQDEGDDMRDINLTSSPSVDSKSDDEKPEVMSTRPEPSNLPPPPKKADPSKHCKYYSTGGTCGKRGKCRFVHDPAVREAALKEREENGGRMTLKQRLILNDKEQEDLTIVQTLKYLQDRGLIKKDPPAGSSSGAAASNAQHERTQTSLPTVPIKKEPGTNHGLPPIPPPSVVPPSVVSHGPTSKYPGWNLSGFGNTGVRSGDI</sequence>
<comment type="caution">
    <text evidence="7">The sequence shown here is derived from an EMBL/GenBank/DDBJ whole genome shotgun (WGS) entry which is preliminary data.</text>
</comment>
<evidence type="ECO:0000256" key="4">
    <source>
        <dbReference type="PROSITE-ProRule" id="PRU00723"/>
    </source>
</evidence>
<feature type="compositionally biased region" description="Acidic residues" evidence="5">
    <location>
        <begin position="347"/>
        <end position="359"/>
    </location>
</feature>
<reference evidence="7" key="1">
    <citation type="journal article" date="2023" name="Mol. Phylogenet. Evol.">
        <title>Genome-scale phylogeny and comparative genomics of the fungal order Sordariales.</title>
        <authorList>
            <person name="Hensen N."/>
            <person name="Bonometti L."/>
            <person name="Westerberg I."/>
            <person name="Brannstrom I.O."/>
            <person name="Guillou S."/>
            <person name="Cros-Aarteil S."/>
            <person name="Calhoun S."/>
            <person name="Haridas S."/>
            <person name="Kuo A."/>
            <person name="Mondo S."/>
            <person name="Pangilinan J."/>
            <person name="Riley R."/>
            <person name="LaButti K."/>
            <person name="Andreopoulos B."/>
            <person name="Lipzen A."/>
            <person name="Chen C."/>
            <person name="Yan M."/>
            <person name="Daum C."/>
            <person name="Ng V."/>
            <person name="Clum A."/>
            <person name="Steindorff A."/>
            <person name="Ohm R.A."/>
            <person name="Martin F."/>
            <person name="Silar P."/>
            <person name="Natvig D.O."/>
            <person name="Lalanne C."/>
            <person name="Gautier V."/>
            <person name="Ament-Velasquez S.L."/>
            <person name="Kruys A."/>
            <person name="Hutchinson M.I."/>
            <person name="Powell A.J."/>
            <person name="Barry K."/>
            <person name="Miller A.N."/>
            <person name="Grigoriev I.V."/>
            <person name="Debuchy R."/>
            <person name="Gladieux P."/>
            <person name="Hiltunen Thoren M."/>
            <person name="Johannesson H."/>
        </authorList>
    </citation>
    <scope>NUCLEOTIDE SEQUENCE</scope>
    <source>
        <strain evidence="7">CBS 955.72</strain>
    </source>
</reference>
<reference evidence="7" key="2">
    <citation type="submission" date="2023-06" db="EMBL/GenBank/DDBJ databases">
        <authorList>
            <consortium name="Lawrence Berkeley National Laboratory"/>
            <person name="Haridas S."/>
            <person name="Hensen N."/>
            <person name="Bonometti L."/>
            <person name="Westerberg I."/>
            <person name="Brannstrom I.O."/>
            <person name="Guillou S."/>
            <person name="Cros-Aarteil S."/>
            <person name="Calhoun S."/>
            <person name="Kuo A."/>
            <person name="Mondo S."/>
            <person name="Pangilinan J."/>
            <person name="Riley R."/>
            <person name="Labutti K."/>
            <person name="Andreopoulos B."/>
            <person name="Lipzen A."/>
            <person name="Chen C."/>
            <person name="Yanf M."/>
            <person name="Daum C."/>
            <person name="Ng V."/>
            <person name="Clum A."/>
            <person name="Steindorff A."/>
            <person name="Ohm R."/>
            <person name="Martin F."/>
            <person name="Silar P."/>
            <person name="Natvig D."/>
            <person name="Lalanne C."/>
            <person name="Gautier V."/>
            <person name="Ament-Velasquez S.L."/>
            <person name="Kruys A."/>
            <person name="Hutchinson M.I."/>
            <person name="Powell A.J."/>
            <person name="Barry K."/>
            <person name="Miller A.N."/>
            <person name="Grigoriev I.V."/>
            <person name="Debuchy R."/>
            <person name="Gladieux P."/>
            <person name="Thoren M.H."/>
            <person name="Johannesson H."/>
        </authorList>
    </citation>
    <scope>NUCLEOTIDE SEQUENCE</scope>
    <source>
        <strain evidence="7">CBS 955.72</strain>
    </source>
</reference>
<dbReference type="AlphaFoldDB" id="A0AAJ0HUM4"/>
<dbReference type="PANTHER" id="PTHR13309">
    <property type="entry name" value="NUCLEAR FRAGILE X MENTAL RETARDATION PROTEIN INTERACTING PROTEIN 1"/>
    <property type="match status" value="1"/>
</dbReference>
<dbReference type="InterPro" id="IPR019496">
    <property type="entry name" value="NUFIP1_cons_dom"/>
</dbReference>
<feature type="compositionally biased region" description="Basic and acidic residues" evidence="5">
    <location>
        <begin position="407"/>
        <end position="436"/>
    </location>
</feature>
<proteinExistence type="predicted"/>
<dbReference type="InterPro" id="IPR000571">
    <property type="entry name" value="Znf_CCCH"/>
</dbReference>
<dbReference type="GO" id="GO:0003723">
    <property type="term" value="F:RNA binding"/>
    <property type="evidence" value="ECO:0007669"/>
    <property type="project" value="InterPro"/>
</dbReference>
<feature type="compositionally biased region" description="Low complexity" evidence="5">
    <location>
        <begin position="569"/>
        <end position="578"/>
    </location>
</feature>
<feature type="compositionally biased region" description="Gly residues" evidence="5">
    <location>
        <begin position="189"/>
        <end position="199"/>
    </location>
</feature>
<dbReference type="EMBL" id="JAUIQD010000001">
    <property type="protein sequence ID" value="KAK3362983.1"/>
    <property type="molecule type" value="Genomic_DNA"/>
</dbReference>
<feature type="region of interest" description="Disordered" evidence="5">
    <location>
        <begin position="563"/>
        <end position="644"/>
    </location>
</feature>
<feature type="region of interest" description="Disordered" evidence="5">
    <location>
        <begin position="396"/>
        <end position="494"/>
    </location>
</feature>
<accession>A0AAJ0HUM4</accession>
<keyword evidence="3 4" id="KW-0862">Zinc</keyword>
<keyword evidence="2 4" id="KW-0863">Zinc-finger</keyword>
<evidence type="ECO:0000256" key="2">
    <source>
        <dbReference type="ARBA" id="ARBA00022771"/>
    </source>
</evidence>